<dbReference type="InterPro" id="IPR021338">
    <property type="entry name" value="DUF2953"/>
</dbReference>
<evidence type="ECO:0000313" key="3">
    <source>
        <dbReference type="Proteomes" id="UP001329915"/>
    </source>
</evidence>
<feature type="transmembrane region" description="Helical" evidence="1">
    <location>
        <begin position="6"/>
        <end position="27"/>
    </location>
</feature>
<reference evidence="2 3" key="1">
    <citation type="submission" date="2023-04" db="EMBL/GenBank/DDBJ databases">
        <authorList>
            <person name="Hsu D."/>
        </authorList>
    </citation>
    <scope>NUCLEOTIDE SEQUENCE [LARGE SCALE GENOMIC DNA]</scope>
    <source>
        <strain evidence="2 3">MK1</strain>
    </source>
</reference>
<protein>
    <submittedName>
        <fullName evidence="2">DUF2953 domain-containing protein</fullName>
    </submittedName>
</protein>
<dbReference type="EMBL" id="CP121694">
    <property type="protein sequence ID" value="WRO22996.1"/>
    <property type="molecule type" value="Genomic_DNA"/>
</dbReference>
<keyword evidence="3" id="KW-1185">Reference proteome</keyword>
<name>A0AAU0URX6_9FIRM</name>
<dbReference type="AlphaFoldDB" id="A0AAU0URX6"/>
<dbReference type="Pfam" id="PF11167">
    <property type="entry name" value="DUF2953"/>
    <property type="match status" value="1"/>
</dbReference>
<evidence type="ECO:0000256" key="1">
    <source>
        <dbReference type="SAM" id="Phobius"/>
    </source>
</evidence>
<feature type="transmembrane region" description="Helical" evidence="1">
    <location>
        <begin position="137"/>
        <end position="155"/>
    </location>
</feature>
<sequence>MFKYYLFFYPLIVLAVFTIPVTVRFMYNRHRADDHLMVYWRPFGLIPLGKLEIPVITLHFEGLQPIVELLGELEAIHQRPIIKKNLKIRSKSLPWYKLPKIISITPEVGVAMYKVIYINKKLMRNIRCKKLYWQTEFGFRDASLTGLTAGSLWAFKNMVYQFMASNMKMNPRKDTLEVLPNFERPGFQLDFDCIVSMRLGHIIIAGSRVMLLVISLAMKTVQMKGVKAWQKIIQLNH</sequence>
<feature type="transmembrane region" description="Helical" evidence="1">
    <location>
        <begin position="199"/>
        <end position="218"/>
    </location>
</feature>
<organism evidence="2 3">
    <name type="scientific">Metallumcola ferriviriculae</name>
    <dbReference type="NCBI Taxonomy" id="3039180"/>
    <lineage>
        <taxon>Bacteria</taxon>
        <taxon>Bacillati</taxon>
        <taxon>Bacillota</taxon>
        <taxon>Clostridia</taxon>
        <taxon>Neomoorellales</taxon>
        <taxon>Desulfitibacteraceae</taxon>
        <taxon>Metallumcola</taxon>
    </lineage>
</organism>
<dbReference type="KEGG" id="dbc:MFMK1_002842"/>
<dbReference type="RefSeq" id="WP_366922387.1">
    <property type="nucleotide sequence ID" value="NZ_CP121694.1"/>
</dbReference>
<proteinExistence type="predicted"/>
<keyword evidence="1" id="KW-0812">Transmembrane</keyword>
<dbReference type="Proteomes" id="UP001329915">
    <property type="component" value="Chromosome"/>
</dbReference>
<keyword evidence="1" id="KW-0472">Membrane</keyword>
<evidence type="ECO:0000313" key="2">
    <source>
        <dbReference type="EMBL" id="WRO22996.1"/>
    </source>
</evidence>
<gene>
    <name evidence="2" type="ORF">MFMK1_002842</name>
</gene>
<keyword evidence="1" id="KW-1133">Transmembrane helix</keyword>
<accession>A0AAU0URX6</accession>